<accession>A0A5C4M9S7</accession>
<dbReference type="EMBL" id="VDFW01000001">
    <property type="protein sequence ID" value="TNC29684.1"/>
    <property type="molecule type" value="Genomic_DNA"/>
</dbReference>
<dbReference type="InterPro" id="IPR011610">
    <property type="entry name" value="SAM_mthyl_Trfase_ML2640-like"/>
</dbReference>
<dbReference type="PANTHER" id="PTHR43619">
    <property type="entry name" value="S-ADENOSYL-L-METHIONINE-DEPENDENT METHYLTRANSFERASE YKTD-RELATED"/>
    <property type="match status" value="1"/>
</dbReference>
<evidence type="ECO:0000256" key="2">
    <source>
        <dbReference type="ARBA" id="ARBA00008138"/>
    </source>
</evidence>
<dbReference type="GO" id="GO:0008168">
    <property type="term" value="F:methyltransferase activity"/>
    <property type="evidence" value="ECO:0007669"/>
    <property type="project" value="UniProtKB-UniRule"/>
</dbReference>
<dbReference type="RefSeq" id="WP_139094755.1">
    <property type="nucleotide sequence ID" value="NZ_VDFW01000001.1"/>
</dbReference>
<organism evidence="7 8">
    <name type="scientific">Amycolatopsis alkalitolerans</name>
    <dbReference type="NCBI Taxonomy" id="2547244"/>
    <lineage>
        <taxon>Bacteria</taxon>
        <taxon>Bacillati</taxon>
        <taxon>Actinomycetota</taxon>
        <taxon>Actinomycetes</taxon>
        <taxon>Pseudonocardiales</taxon>
        <taxon>Pseudonocardiaceae</taxon>
        <taxon>Amycolatopsis</taxon>
    </lineage>
</organism>
<dbReference type="OrthoDB" id="9806164at2"/>
<keyword evidence="4 7" id="KW-0808">Transferase</keyword>
<dbReference type="SUPFAM" id="SSF53335">
    <property type="entry name" value="S-adenosyl-L-methionine-dependent methyltransferases"/>
    <property type="match status" value="1"/>
</dbReference>
<name>A0A5C4M9S7_9PSEU</name>
<dbReference type="EC" id="2.1.1.-" evidence="6"/>
<keyword evidence="3 6" id="KW-0489">Methyltransferase</keyword>
<dbReference type="InterPro" id="IPR007213">
    <property type="entry name" value="Ppm1/Ppm2/Tcmp"/>
</dbReference>
<evidence type="ECO:0000256" key="1">
    <source>
        <dbReference type="ARBA" id="ARBA00003907"/>
    </source>
</evidence>
<dbReference type="Pfam" id="PF04072">
    <property type="entry name" value="LCM"/>
    <property type="match status" value="1"/>
</dbReference>
<comment type="function">
    <text evidence="1 6">Exhibits S-adenosyl-L-methionine-dependent methyltransferase activity.</text>
</comment>
<protein>
    <recommendedName>
        <fullName evidence="6">S-adenosyl-L-methionine-dependent methyltransferase</fullName>
        <ecNumber evidence="6">2.1.1.-</ecNumber>
    </recommendedName>
</protein>
<dbReference type="Proteomes" id="UP000305546">
    <property type="component" value="Unassembled WGS sequence"/>
</dbReference>
<dbReference type="PANTHER" id="PTHR43619:SF2">
    <property type="entry name" value="S-ADENOSYL-L-METHIONINE-DEPENDENT METHYLTRANSFERASES SUPERFAMILY PROTEIN"/>
    <property type="match status" value="1"/>
</dbReference>
<dbReference type="NCBIfam" id="TIGR00027">
    <property type="entry name" value="mthyl_TIGR00027"/>
    <property type="match status" value="1"/>
</dbReference>
<evidence type="ECO:0000256" key="3">
    <source>
        <dbReference type="ARBA" id="ARBA00022603"/>
    </source>
</evidence>
<sequence length="272" mass="29451">MLSETAFTAAAARAAHLIVDAEPRLFADVHAMTLLGDRAEELVRYHRSHGDHPILRSARIQTAVRSRFTEDALAASGARQYVLLGAGLDSFAHRDTLGVRVFEVDHPEMQQWKRDRLPGAASYVPFDFENGDLARALAGAGFDPGEPAFVGWLGVTMYLSRESIARTLAVVGNFAPGSRLSADYLVPAELRDAAAQAYADGVSAVAADRGEPWRSCFSPEQISVLLKENGLQAVADMSQREAVARELWQRADGLTPGTLSRLVLAEVTPAPR</sequence>
<gene>
    <name evidence="7" type="ORF">FG385_01655</name>
</gene>
<keyword evidence="5 6" id="KW-0949">S-adenosyl-L-methionine</keyword>
<comment type="caution">
    <text evidence="7">The sequence shown here is derived from an EMBL/GenBank/DDBJ whole genome shotgun (WGS) entry which is preliminary data.</text>
</comment>
<evidence type="ECO:0000256" key="4">
    <source>
        <dbReference type="ARBA" id="ARBA00022679"/>
    </source>
</evidence>
<dbReference type="Gene3D" id="3.40.50.150">
    <property type="entry name" value="Vaccinia Virus protein VP39"/>
    <property type="match status" value="1"/>
</dbReference>
<reference evidence="7 8" key="1">
    <citation type="submission" date="2019-06" db="EMBL/GenBank/DDBJ databases">
        <title>Amycolatopsis alkalitolerans sp. nov., isolated from Gastrodia elata Blume.</title>
        <authorList>
            <person name="Narsing Rao M.P."/>
            <person name="Li W.J."/>
        </authorList>
    </citation>
    <scope>NUCLEOTIDE SEQUENCE [LARGE SCALE GENOMIC DNA]</scope>
    <source>
        <strain evidence="7 8">SYSUP0005</strain>
    </source>
</reference>
<proteinExistence type="inferred from homology"/>
<keyword evidence="8" id="KW-1185">Reference proteome</keyword>
<evidence type="ECO:0000313" key="7">
    <source>
        <dbReference type="EMBL" id="TNC29684.1"/>
    </source>
</evidence>
<comment type="similarity">
    <text evidence="2 6">Belongs to the UPF0677 family.</text>
</comment>
<evidence type="ECO:0000256" key="6">
    <source>
        <dbReference type="RuleBase" id="RU362030"/>
    </source>
</evidence>
<dbReference type="AlphaFoldDB" id="A0A5C4M9S7"/>
<evidence type="ECO:0000256" key="5">
    <source>
        <dbReference type="ARBA" id="ARBA00022691"/>
    </source>
</evidence>
<evidence type="ECO:0000313" key="8">
    <source>
        <dbReference type="Proteomes" id="UP000305546"/>
    </source>
</evidence>
<dbReference type="GO" id="GO:0032259">
    <property type="term" value="P:methylation"/>
    <property type="evidence" value="ECO:0007669"/>
    <property type="project" value="UniProtKB-KW"/>
</dbReference>
<dbReference type="InterPro" id="IPR029063">
    <property type="entry name" value="SAM-dependent_MTases_sf"/>
</dbReference>